<protein>
    <recommendedName>
        <fullName evidence="1">UvrD-like helicase C-terminal domain-containing protein</fullName>
    </recommendedName>
</protein>
<sequence length="384" mass="43677">MLNDQQEIVLKRLSIFLARPSAKDIIIDAPAGCGKGYLLNHIHNNEAAITEKVRLLDDHFTGVFVYTATTNEALGVLPTSASTIYSYAGLRPKYPTGFNTRGRPVKDAPIIFVDEASYIGKEAHDAIRYQLPNAKIVWVMDEFQLADVKEGKAYVAQLGFEKLTMNKVMRSTGRIQEISHVLREAVRAEQEVDLRQFDDGNQIVLLSPSDFDKKIIEEYKKSRMDCRYLAFNREIVKQYNNAIHKHVFGHPDFPHAHASAIINKYNENVGLRCGTHVGIRKVTTKQVLLDKGHVITETHLETNKDTLILCDDKVPKGIYNPNRFLYSDIALPYGCTVHKSQGQSIPNIFLDLPNIESCFSAEMRRRLRYVGWSRASNKIYMKDY</sequence>
<dbReference type="Pfam" id="PF13538">
    <property type="entry name" value="UvrD_C_2"/>
    <property type="match status" value="1"/>
</dbReference>
<evidence type="ECO:0000259" key="1">
    <source>
        <dbReference type="Pfam" id="PF13538"/>
    </source>
</evidence>
<dbReference type="EMBL" id="KY612839">
    <property type="protein sequence ID" value="ARM71082.1"/>
    <property type="molecule type" value="Genomic_DNA"/>
</dbReference>
<reference evidence="2 3" key="1">
    <citation type="submission" date="2017-02" db="EMBL/GenBank/DDBJ databases">
        <title>Comeplete genome sequence of Bacteriophage pVco-5, that infects Vibrio corallilyticus.</title>
        <authorList>
            <person name="Kim H.J."/>
            <person name="Park S.C."/>
        </authorList>
    </citation>
    <scope>NUCLEOTIDE SEQUENCE [LARGE SCALE GENOMIC DNA]</scope>
</reference>
<dbReference type="Proteomes" id="UP000225564">
    <property type="component" value="Segment"/>
</dbReference>
<dbReference type="Pfam" id="PF13604">
    <property type="entry name" value="AAA_30"/>
    <property type="match status" value="1"/>
</dbReference>
<proteinExistence type="predicted"/>
<evidence type="ECO:0000313" key="2">
    <source>
        <dbReference type="EMBL" id="ARM71082.1"/>
    </source>
</evidence>
<evidence type="ECO:0000313" key="3">
    <source>
        <dbReference type="Proteomes" id="UP000225564"/>
    </source>
</evidence>
<dbReference type="Gene3D" id="3.40.50.300">
    <property type="entry name" value="P-loop containing nucleotide triphosphate hydrolases"/>
    <property type="match status" value="2"/>
</dbReference>
<dbReference type="InterPro" id="IPR027417">
    <property type="entry name" value="P-loop_NTPase"/>
</dbReference>
<organism evidence="2 3">
    <name type="scientific">Vibrio phage pVco-5</name>
    <dbReference type="NCBI Taxonomy" id="1965485"/>
    <lineage>
        <taxon>Viruses</taxon>
        <taxon>Duplodnaviria</taxon>
        <taxon>Heunggongvirae</taxon>
        <taxon>Uroviricota</taxon>
        <taxon>Caudoviricetes</taxon>
        <taxon>Schitoviridae</taxon>
        <taxon>Vicoquintavirus</taxon>
        <taxon>Vicoquintavirus Pvco5</taxon>
    </lineage>
</organism>
<gene>
    <name evidence="2" type="ORF">pVco5_094</name>
</gene>
<dbReference type="SUPFAM" id="SSF52540">
    <property type="entry name" value="P-loop containing nucleoside triphosphate hydrolases"/>
    <property type="match status" value="2"/>
</dbReference>
<dbReference type="CDD" id="cd18809">
    <property type="entry name" value="SF1_C_RecD"/>
    <property type="match status" value="1"/>
</dbReference>
<keyword evidence="3" id="KW-1185">Reference proteome</keyword>
<name>A0A1W6JV01_9CAUD</name>
<feature type="domain" description="UvrD-like helicase C-terminal" evidence="1">
    <location>
        <begin position="336"/>
        <end position="380"/>
    </location>
</feature>
<accession>A0A1W6JV01</accession>
<dbReference type="InterPro" id="IPR027785">
    <property type="entry name" value="UvrD-like_helicase_C"/>
</dbReference>